<dbReference type="InterPro" id="IPR001789">
    <property type="entry name" value="Sig_transdc_resp-reg_receiver"/>
</dbReference>
<dbReference type="InterPro" id="IPR011006">
    <property type="entry name" value="CheY-like_superfamily"/>
</dbReference>
<dbReference type="GO" id="GO:0043565">
    <property type="term" value="F:sequence-specific DNA binding"/>
    <property type="evidence" value="ECO:0007669"/>
    <property type="project" value="InterPro"/>
</dbReference>
<dbReference type="InterPro" id="IPR003593">
    <property type="entry name" value="AAA+_ATPase"/>
</dbReference>
<dbReference type="InterPro" id="IPR025943">
    <property type="entry name" value="Sigma_54_int_dom_ATP-bd_2"/>
</dbReference>
<dbReference type="SUPFAM" id="SSF46689">
    <property type="entry name" value="Homeodomain-like"/>
    <property type="match status" value="1"/>
</dbReference>
<dbReference type="PROSITE" id="PS00675">
    <property type="entry name" value="SIGMA54_INTERACT_1"/>
    <property type="match status" value="1"/>
</dbReference>
<dbReference type="FunFam" id="1.10.8.60:FF:000014">
    <property type="entry name" value="DNA-binding transcriptional regulator NtrC"/>
    <property type="match status" value="1"/>
</dbReference>
<dbReference type="SMART" id="SM00382">
    <property type="entry name" value="AAA"/>
    <property type="match status" value="1"/>
</dbReference>
<dbReference type="PROSITE" id="PS00676">
    <property type="entry name" value="SIGMA54_INTERACT_2"/>
    <property type="match status" value="1"/>
</dbReference>
<accession>A0A2T2XW06</accession>
<keyword evidence="6" id="KW-0010">Activator</keyword>
<feature type="domain" description="Response regulatory" evidence="10">
    <location>
        <begin position="7"/>
        <end position="121"/>
    </location>
</feature>
<dbReference type="Gene3D" id="1.10.8.60">
    <property type="match status" value="1"/>
</dbReference>
<dbReference type="InterPro" id="IPR002197">
    <property type="entry name" value="HTH_Fis"/>
</dbReference>
<proteinExistence type="predicted"/>
<evidence type="ECO:0000256" key="7">
    <source>
        <dbReference type="ARBA" id="ARBA00023163"/>
    </source>
</evidence>
<evidence type="ECO:0000256" key="6">
    <source>
        <dbReference type="ARBA" id="ARBA00023159"/>
    </source>
</evidence>
<dbReference type="Gene3D" id="1.10.10.60">
    <property type="entry name" value="Homeodomain-like"/>
    <property type="match status" value="1"/>
</dbReference>
<dbReference type="PANTHER" id="PTHR32071:SF117">
    <property type="entry name" value="PTS-DEPENDENT DIHYDROXYACETONE KINASE OPERON REGULATORY PROTEIN-RELATED"/>
    <property type="match status" value="1"/>
</dbReference>
<gene>
    <name evidence="11" type="ORF">C8256_23115</name>
</gene>
<name>A0A2T2XW06_9ENTR</name>
<dbReference type="CDD" id="cd00156">
    <property type="entry name" value="REC"/>
    <property type="match status" value="1"/>
</dbReference>
<dbReference type="FunFam" id="3.40.50.300:FF:000006">
    <property type="entry name" value="DNA-binding transcriptional regulator NtrC"/>
    <property type="match status" value="1"/>
</dbReference>
<dbReference type="Proteomes" id="UP000240892">
    <property type="component" value="Unassembled WGS sequence"/>
</dbReference>
<keyword evidence="12" id="KW-1185">Reference proteome</keyword>
<reference evidence="11 12" key="1">
    <citation type="submission" date="2018-03" db="EMBL/GenBank/DDBJ databases">
        <title>First report of an OXA-48+CTX-M-M-producing Kluyvera ascorbata clone recovered from patients admitted in a University Hospital in Madrid, Spain.</title>
        <authorList>
            <person name="Hernandez-Garcia M."/>
            <person name="Leon-Sampedro R."/>
            <person name="Perez-Viso B."/>
            <person name="Morosini M.I."/>
            <person name="Lopez-Fresnena N."/>
            <person name="Coque T.M."/>
            <person name="Bonten M."/>
            <person name="Malhotra-Kumar S."/>
            <person name="Ruiz-Garbajosa P."/>
            <person name="Canton R."/>
        </authorList>
    </citation>
    <scope>NUCLEOTIDE SEQUENCE [LARGE SCALE GENOMIC DNA]</scope>
    <source>
        <strain evidence="11 12">KA2</strain>
    </source>
</reference>
<dbReference type="Pfam" id="PF00158">
    <property type="entry name" value="Sigma54_activat"/>
    <property type="match status" value="1"/>
</dbReference>
<dbReference type="PANTHER" id="PTHR32071">
    <property type="entry name" value="TRANSCRIPTIONAL REGULATORY PROTEIN"/>
    <property type="match status" value="1"/>
</dbReference>
<dbReference type="SUPFAM" id="SSF52540">
    <property type="entry name" value="P-loop containing nucleoside triphosphate hydrolases"/>
    <property type="match status" value="1"/>
</dbReference>
<dbReference type="Pfam" id="PF25601">
    <property type="entry name" value="AAA_lid_14"/>
    <property type="match status" value="1"/>
</dbReference>
<dbReference type="PRINTS" id="PR01590">
    <property type="entry name" value="HTHFIS"/>
</dbReference>
<dbReference type="STRING" id="1006000.GKAS_03750"/>
<dbReference type="EMBL" id="PYHO01000031">
    <property type="protein sequence ID" value="PSR44431.1"/>
    <property type="molecule type" value="Genomic_DNA"/>
</dbReference>
<evidence type="ECO:0000313" key="11">
    <source>
        <dbReference type="EMBL" id="PSR44431.1"/>
    </source>
</evidence>
<dbReference type="InterPro" id="IPR009057">
    <property type="entry name" value="Homeodomain-like_sf"/>
</dbReference>
<dbReference type="InterPro" id="IPR027417">
    <property type="entry name" value="P-loop_NTPase"/>
</dbReference>
<dbReference type="GO" id="GO:0005524">
    <property type="term" value="F:ATP binding"/>
    <property type="evidence" value="ECO:0007669"/>
    <property type="project" value="UniProtKB-KW"/>
</dbReference>
<evidence type="ECO:0000313" key="12">
    <source>
        <dbReference type="Proteomes" id="UP000240892"/>
    </source>
</evidence>
<evidence type="ECO:0000256" key="3">
    <source>
        <dbReference type="ARBA" id="ARBA00023012"/>
    </source>
</evidence>
<comment type="caution">
    <text evidence="11">The sequence shown here is derived from an EMBL/GenBank/DDBJ whole genome shotgun (WGS) entry which is preliminary data.</text>
</comment>
<keyword evidence="3" id="KW-0902">Two-component regulatory system</keyword>
<dbReference type="Gene3D" id="3.40.50.2300">
    <property type="match status" value="1"/>
</dbReference>
<evidence type="ECO:0000256" key="2">
    <source>
        <dbReference type="ARBA" id="ARBA00022840"/>
    </source>
</evidence>
<dbReference type="PROSITE" id="PS50110">
    <property type="entry name" value="RESPONSE_REGULATORY"/>
    <property type="match status" value="1"/>
</dbReference>
<evidence type="ECO:0000256" key="4">
    <source>
        <dbReference type="ARBA" id="ARBA00023015"/>
    </source>
</evidence>
<keyword evidence="1" id="KW-0547">Nucleotide-binding</keyword>
<dbReference type="GO" id="GO:0000160">
    <property type="term" value="P:phosphorelay signal transduction system"/>
    <property type="evidence" value="ECO:0007669"/>
    <property type="project" value="UniProtKB-KW"/>
</dbReference>
<dbReference type="AlphaFoldDB" id="A0A2T2XW06"/>
<keyword evidence="2" id="KW-0067">ATP-binding</keyword>
<evidence type="ECO:0000256" key="1">
    <source>
        <dbReference type="ARBA" id="ARBA00022741"/>
    </source>
</evidence>
<dbReference type="InterPro" id="IPR002078">
    <property type="entry name" value="Sigma_54_int"/>
</dbReference>
<dbReference type="PROSITE" id="PS00688">
    <property type="entry name" value="SIGMA54_INTERACT_3"/>
    <property type="match status" value="1"/>
</dbReference>
<keyword evidence="4" id="KW-0805">Transcription regulation</keyword>
<dbReference type="SMART" id="SM00448">
    <property type="entry name" value="REC"/>
    <property type="match status" value="1"/>
</dbReference>
<evidence type="ECO:0000259" key="9">
    <source>
        <dbReference type="PROSITE" id="PS50045"/>
    </source>
</evidence>
<sequence length="442" mass="48567">MTAENVTILVVDDDTSHCTILQALLRGWGCEVSLAHNGRQALEQVRERVFDLVLCDIRMAEMDGIETLKEIKAYNPSIPVLIMTAYSSVGTAVEALKSGALDYLVKPLDFDSLQQTLVAALAHTRQPESAAVESAPQSGMVGDSPAMRALLHNIALVAPSDATVLIHGESGTGKELVARALHALSLRGDKPLVTLNCAALNESLLESELFGHEKGAFTGADKRREGRFVEADGGTLFLDEIGDISPLMQVRLLRVIQEREVQRVGSNQTLSVDVRLIAATHRDLAEEVNAGRFRQDLYYRLNVVAIEMPPLRQRREDIPQLAHHFLRRYGERNRKSVQGFTPQAMDLLIHYDWPGNIRELENAVERAVVLLTGEYISERELPLAIVGTPVPACSSADDVIQPLVEVEKEVILAALEKTGGNKTEAARQLGITRKTLLAKLSR</sequence>
<dbReference type="RefSeq" id="WP_106930743.1">
    <property type="nucleotide sequence ID" value="NZ_CABMMU010000031.1"/>
</dbReference>
<dbReference type="InterPro" id="IPR025662">
    <property type="entry name" value="Sigma_54_int_dom_ATP-bd_1"/>
</dbReference>
<feature type="domain" description="Sigma-54 factor interaction" evidence="9">
    <location>
        <begin position="140"/>
        <end position="369"/>
    </location>
</feature>
<organism evidence="11 12">
    <name type="scientific">Kluyvera genomosp. 2</name>
    <dbReference type="NCBI Taxonomy" id="2774054"/>
    <lineage>
        <taxon>Bacteria</taxon>
        <taxon>Pseudomonadati</taxon>
        <taxon>Pseudomonadota</taxon>
        <taxon>Gammaproteobacteria</taxon>
        <taxon>Enterobacterales</taxon>
        <taxon>Enterobacteriaceae</taxon>
        <taxon>Kluyvera</taxon>
    </lineage>
</organism>
<dbReference type="CDD" id="cd00009">
    <property type="entry name" value="AAA"/>
    <property type="match status" value="1"/>
</dbReference>
<evidence type="ECO:0000256" key="8">
    <source>
        <dbReference type="PROSITE-ProRule" id="PRU00169"/>
    </source>
</evidence>
<dbReference type="InterPro" id="IPR025944">
    <property type="entry name" value="Sigma_54_int_dom_CS"/>
</dbReference>
<feature type="modified residue" description="4-aspartylphosphate" evidence="8">
    <location>
        <position position="56"/>
    </location>
</feature>
<dbReference type="SUPFAM" id="SSF52172">
    <property type="entry name" value="CheY-like"/>
    <property type="match status" value="1"/>
</dbReference>
<keyword evidence="7" id="KW-0804">Transcription</keyword>
<keyword evidence="8" id="KW-0597">Phosphoprotein</keyword>
<dbReference type="Pfam" id="PF00072">
    <property type="entry name" value="Response_reg"/>
    <property type="match status" value="1"/>
</dbReference>
<evidence type="ECO:0000259" key="10">
    <source>
        <dbReference type="PROSITE" id="PS50110"/>
    </source>
</evidence>
<dbReference type="InterPro" id="IPR058031">
    <property type="entry name" value="AAA_lid_NorR"/>
</dbReference>
<dbReference type="Gene3D" id="3.40.50.300">
    <property type="entry name" value="P-loop containing nucleotide triphosphate hydrolases"/>
    <property type="match status" value="1"/>
</dbReference>
<dbReference type="Pfam" id="PF02954">
    <property type="entry name" value="HTH_8"/>
    <property type="match status" value="1"/>
</dbReference>
<keyword evidence="5" id="KW-0238">DNA-binding</keyword>
<evidence type="ECO:0000256" key="5">
    <source>
        <dbReference type="ARBA" id="ARBA00023125"/>
    </source>
</evidence>
<dbReference type="GO" id="GO:0006355">
    <property type="term" value="P:regulation of DNA-templated transcription"/>
    <property type="evidence" value="ECO:0007669"/>
    <property type="project" value="InterPro"/>
</dbReference>
<dbReference type="PROSITE" id="PS50045">
    <property type="entry name" value="SIGMA54_INTERACT_4"/>
    <property type="match status" value="1"/>
</dbReference>
<dbReference type="NCBIfam" id="NF007689">
    <property type="entry name" value="PRK10365.1"/>
    <property type="match status" value="1"/>
</dbReference>
<protein>
    <submittedName>
        <fullName evidence="11">Two-component system response regulator ZraR</fullName>
    </submittedName>
</protein>